<feature type="domain" description="Protein-glutamine gamma-glutamyltransferase-like C-terminal" evidence="3">
    <location>
        <begin position="182"/>
        <end position="233"/>
    </location>
</feature>
<keyword evidence="1" id="KW-1133">Transmembrane helix</keyword>
<keyword evidence="1" id="KW-0472">Membrane</keyword>
<feature type="transmembrane region" description="Helical" evidence="1">
    <location>
        <begin position="145"/>
        <end position="166"/>
    </location>
</feature>
<feature type="domain" description="Transglutaminase-like" evidence="2">
    <location>
        <begin position="3"/>
        <end position="63"/>
    </location>
</feature>
<evidence type="ECO:0000256" key="1">
    <source>
        <dbReference type="SAM" id="Phobius"/>
    </source>
</evidence>
<dbReference type="Pfam" id="PF13559">
    <property type="entry name" value="DUF4129"/>
    <property type="match status" value="1"/>
</dbReference>
<accession>A0ABS9X1T7</accession>
<protein>
    <submittedName>
        <fullName evidence="4">Transglutaminase domain-containing protein</fullName>
    </submittedName>
</protein>
<dbReference type="InterPro" id="IPR038765">
    <property type="entry name" value="Papain-like_cys_pep_sf"/>
</dbReference>
<organism evidence="4 5">
    <name type="scientific">Colwellia maritima</name>
    <dbReference type="NCBI Taxonomy" id="2912588"/>
    <lineage>
        <taxon>Bacteria</taxon>
        <taxon>Pseudomonadati</taxon>
        <taxon>Pseudomonadota</taxon>
        <taxon>Gammaproteobacteria</taxon>
        <taxon>Alteromonadales</taxon>
        <taxon>Colwelliaceae</taxon>
        <taxon>Colwellia</taxon>
    </lineage>
</organism>
<evidence type="ECO:0000259" key="3">
    <source>
        <dbReference type="Pfam" id="PF13559"/>
    </source>
</evidence>
<reference evidence="4" key="1">
    <citation type="submission" date="2022-01" db="EMBL/GenBank/DDBJ databases">
        <title>Colwellia maritima, isolated from seawater.</title>
        <authorList>
            <person name="Kristyanto S."/>
            <person name="Jung J."/>
            <person name="Jeon C.O."/>
        </authorList>
    </citation>
    <scope>NUCLEOTIDE SEQUENCE</scope>
    <source>
        <strain evidence="4">MSW7</strain>
    </source>
</reference>
<dbReference type="InterPro" id="IPR025403">
    <property type="entry name" value="TgpA-like_C"/>
</dbReference>
<dbReference type="Proteomes" id="UP001139646">
    <property type="component" value="Unassembled WGS sequence"/>
</dbReference>
<dbReference type="PANTHER" id="PTHR42736">
    <property type="entry name" value="PROTEIN-GLUTAMINE GAMMA-GLUTAMYLTRANSFERASE"/>
    <property type="match status" value="1"/>
</dbReference>
<dbReference type="PANTHER" id="PTHR42736:SF1">
    <property type="entry name" value="PROTEIN-GLUTAMINE GAMMA-GLUTAMYLTRANSFERASE"/>
    <property type="match status" value="1"/>
</dbReference>
<comment type="caution">
    <text evidence="4">The sequence shown here is derived from an EMBL/GenBank/DDBJ whole genome shotgun (WGS) entry which is preliminary data.</text>
</comment>
<keyword evidence="1" id="KW-0812">Transmembrane</keyword>
<evidence type="ECO:0000259" key="2">
    <source>
        <dbReference type="Pfam" id="PF01841"/>
    </source>
</evidence>
<gene>
    <name evidence="4" type="ORF">L3081_13300</name>
</gene>
<dbReference type="RefSeq" id="WP_242286632.1">
    <property type="nucleotide sequence ID" value="NZ_JAKKSL010000002.1"/>
</dbReference>
<evidence type="ECO:0000313" key="4">
    <source>
        <dbReference type="EMBL" id="MCI2284179.1"/>
    </source>
</evidence>
<dbReference type="Pfam" id="PF01841">
    <property type="entry name" value="Transglut_core"/>
    <property type="match status" value="1"/>
</dbReference>
<name>A0ABS9X1T7_9GAMM</name>
<keyword evidence="5" id="KW-1185">Reference proteome</keyword>
<sequence length="258" mass="29844">MLLGIPSRIVTGYLGGEYNNASSSQNTNSENTQQGGHLSIYQYDAHAWSEIWLEDIGRQRVDPTAAVDPQRVESGWSTELLSQQSALSSDLFGLYKFRKTAWLNTIRLQFDALDYQWTRWVLGYSNEQQYDLLKRLFGGNIQWKATAIVVATLIAIMTIFTLFYRFDINAFKRKKLPLWLNLYQQALAQLAKKGTKKTTDMSPSDFAQVVAQQHPEIATQFREFSTTFEILMFKNLNSKQQVMYLTRLKQQFNRLKPN</sequence>
<dbReference type="Gene3D" id="3.10.620.30">
    <property type="match status" value="1"/>
</dbReference>
<proteinExistence type="predicted"/>
<evidence type="ECO:0000313" key="5">
    <source>
        <dbReference type="Proteomes" id="UP001139646"/>
    </source>
</evidence>
<dbReference type="InterPro" id="IPR052901">
    <property type="entry name" value="Bact_TGase-like"/>
</dbReference>
<dbReference type="InterPro" id="IPR002931">
    <property type="entry name" value="Transglutaminase-like"/>
</dbReference>
<dbReference type="SUPFAM" id="SSF54001">
    <property type="entry name" value="Cysteine proteinases"/>
    <property type="match status" value="1"/>
</dbReference>
<dbReference type="EMBL" id="JAKKSL010000002">
    <property type="protein sequence ID" value="MCI2284179.1"/>
    <property type="molecule type" value="Genomic_DNA"/>
</dbReference>